<accession>A0AAJ0H4C2</accession>
<feature type="region of interest" description="Disordered" evidence="1">
    <location>
        <begin position="1"/>
        <end position="181"/>
    </location>
</feature>
<comment type="caution">
    <text evidence="2">The sequence shown here is derived from an EMBL/GenBank/DDBJ whole genome shotgun (WGS) entry which is preliminary data.</text>
</comment>
<gene>
    <name evidence="2" type="ORF">B0T15DRAFT_571699</name>
</gene>
<reference evidence="2" key="2">
    <citation type="submission" date="2023-06" db="EMBL/GenBank/DDBJ databases">
        <authorList>
            <consortium name="Lawrence Berkeley National Laboratory"/>
            <person name="Mondo S.J."/>
            <person name="Hensen N."/>
            <person name="Bonometti L."/>
            <person name="Westerberg I."/>
            <person name="Brannstrom I.O."/>
            <person name="Guillou S."/>
            <person name="Cros-Aarteil S."/>
            <person name="Calhoun S."/>
            <person name="Haridas S."/>
            <person name="Kuo A."/>
            <person name="Pangilinan J."/>
            <person name="Riley R."/>
            <person name="Labutti K."/>
            <person name="Andreopoulos B."/>
            <person name="Lipzen A."/>
            <person name="Chen C."/>
            <person name="Yanf M."/>
            <person name="Daum C."/>
            <person name="Ng V."/>
            <person name="Clum A."/>
            <person name="Steindorff A."/>
            <person name="Ohm R."/>
            <person name="Martin F."/>
            <person name="Silar P."/>
            <person name="Natvig D."/>
            <person name="Lalanne C."/>
            <person name="Gautier V."/>
            <person name="Ament-Velasquez S.L."/>
            <person name="Kruys A."/>
            <person name="Hutchinson M.I."/>
            <person name="Powell A.J."/>
            <person name="Barry K."/>
            <person name="Miller A.N."/>
            <person name="Grigoriev I.V."/>
            <person name="Debuchy R."/>
            <person name="Gladieux P."/>
            <person name="Thoren M.H."/>
            <person name="Johannesson H."/>
        </authorList>
    </citation>
    <scope>NUCLEOTIDE SEQUENCE</scope>
    <source>
        <strain evidence="2">CBS 333.67</strain>
    </source>
</reference>
<feature type="compositionally biased region" description="Basic residues" evidence="1">
    <location>
        <begin position="1"/>
        <end position="11"/>
    </location>
</feature>
<protein>
    <submittedName>
        <fullName evidence="2">Uncharacterized protein</fullName>
    </submittedName>
</protein>
<keyword evidence="3" id="KW-1185">Reference proteome</keyword>
<proteinExistence type="predicted"/>
<dbReference type="EMBL" id="JAUDZG010000001">
    <property type="protein sequence ID" value="KAK3311310.1"/>
    <property type="molecule type" value="Genomic_DNA"/>
</dbReference>
<dbReference type="Proteomes" id="UP001273166">
    <property type="component" value="Unassembled WGS sequence"/>
</dbReference>
<feature type="compositionally biased region" description="Basic and acidic residues" evidence="1">
    <location>
        <begin position="140"/>
        <end position="166"/>
    </location>
</feature>
<evidence type="ECO:0000256" key="1">
    <source>
        <dbReference type="SAM" id="MobiDB-lite"/>
    </source>
</evidence>
<evidence type="ECO:0000313" key="3">
    <source>
        <dbReference type="Proteomes" id="UP001273166"/>
    </source>
</evidence>
<organism evidence="2 3">
    <name type="scientific">Chaetomium strumarium</name>
    <dbReference type="NCBI Taxonomy" id="1170767"/>
    <lineage>
        <taxon>Eukaryota</taxon>
        <taxon>Fungi</taxon>
        <taxon>Dikarya</taxon>
        <taxon>Ascomycota</taxon>
        <taxon>Pezizomycotina</taxon>
        <taxon>Sordariomycetes</taxon>
        <taxon>Sordariomycetidae</taxon>
        <taxon>Sordariales</taxon>
        <taxon>Chaetomiaceae</taxon>
        <taxon>Chaetomium</taxon>
    </lineage>
</organism>
<dbReference type="RefSeq" id="XP_062727090.1">
    <property type="nucleotide sequence ID" value="XM_062870866.1"/>
</dbReference>
<sequence length="181" mass="20868">MAKRSSLKHRPATGEPTLEPLGEGPTIRSKGENDEYIQSWLQQTQNYPSRAPDPDHREEWSQMLEHFRHKAHADRRRKRSRSPLVTAPASPKTAEPAEHRFEKRARHKTRDDKYDYKTPAGQKLVSSKELRERGRRGTIKVRDKETRKGHPTRHGDSDVMASHKLEMGMGQRPKHVGSQTA</sequence>
<reference evidence="2" key="1">
    <citation type="journal article" date="2023" name="Mol. Phylogenet. Evol.">
        <title>Genome-scale phylogeny and comparative genomics of the fungal order Sordariales.</title>
        <authorList>
            <person name="Hensen N."/>
            <person name="Bonometti L."/>
            <person name="Westerberg I."/>
            <person name="Brannstrom I.O."/>
            <person name="Guillou S."/>
            <person name="Cros-Aarteil S."/>
            <person name="Calhoun S."/>
            <person name="Haridas S."/>
            <person name="Kuo A."/>
            <person name="Mondo S."/>
            <person name="Pangilinan J."/>
            <person name="Riley R."/>
            <person name="LaButti K."/>
            <person name="Andreopoulos B."/>
            <person name="Lipzen A."/>
            <person name="Chen C."/>
            <person name="Yan M."/>
            <person name="Daum C."/>
            <person name="Ng V."/>
            <person name="Clum A."/>
            <person name="Steindorff A."/>
            <person name="Ohm R.A."/>
            <person name="Martin F."/>
            <person name="Silar P."/>
            <person name="Natvig D.O."/>
            <person name="Lalanne C."/>
            <person name="Gautier V."/>
            <person name="Ament-Velasquez S.L."/>
            <person name="Kruys A."/>
            <person name="Hutchinson M.I."/>
            <person name="Powell A.J."/>
            <person name="Barry K."/>
            <person name="Miller A.N."/>
            <person name="Grigoriev I.V."/>
            <person name="Debuchy R."/>
            <person name="Gladieux P."/>
            <person name="Hiltunen Thoren M."/>
            <person name="Johannesson H."/>
        </authorList>
    </citation>
    <scope>NUCLEOTIDE SEQUENCE</scope>
    <source>
        <strain evidence="2">CBS 333.67</strain>
    </source>
</reference>
<name>A0AAJ0H4C2_9PEZI</name>
<feature type="compositionally biased region" description="Polar residues" evidence="1">
    <location>
        <begin position="39"/>
        <end position="48"/>
    </location>
</feature>
<dbReference type="GeneID" id="87889695"/>
<feature type="compositionally biased region" description="Basic residues" evidence="1">
    <location>
        <begin position="67"/>
        <end position="81"/>
    </location>
</feature>
<evidence type="ECO:0000313" key="2">
    <source>
        <dbReference type="EMBL" id="KAK3311310.1"/>
    </source>
</evidence>
<dbReference type="AlphaFoldDB" id="A0AAJ0H4C2"/>